<feature type="signal peptide" evidence="2">
    <location>
        <begin position="1"/>
        <end position="19"/>
    </location>
</feature>
<protein>
    <recommendedName>
        <fullName evidence="5">Secreted protein</fullName>
    </recommendedName>
</protein>
<feature type="compositionally biased region" description="Basic and acidic residues" evidence="1">
    <location>
        <begin position="54"/>
        <end position="63"/>
    </location>
</feature>
<accession>A0ABQ9V7X6</accession>
<name>A0ABQ9V7X6_SAGOE</name>
<gene>
    <name evidence="3" type="ORF">P7K49_014760</name>
</gene>
<evidence type="ECO:0008006" key="5">
    <source>
        <dbReference type="Google" id="ProtNLM"/>
    </source>
</evidence>
<feature type="region of interest" description="Disordered" evidence="1">
    <location>
        <begin position="50"/>
        <end position="94"/>
    </location>
</feature>
<evidence type="ECO:0000256" key="2">
    <source>
        <dbReference type="SAM" id="SignalP"/>
    </source>
</evidence>
<keyword evidence="2" id="KW-0732">Signal</keyword>
<evidence type="ECO:0000313" key="3">
    <source>
        <dbReference type="EMBL" id="KAK2105246.1"/>
    </source>
</evidence>
<evidence type="ECO:0000313" key="4">
    <source>
        <dbReference type="Proteomes" id="UP001266305"/>
    </source>
</evidence>
<evidence type="ECO:0000256" key="1">
    <source>
        <dbReference type="SAM" id="MobiDB-lite"/>
    </source>
</evidence>
<comment type="caution">
    <text evidence="3">The sequence shown here is derived from an EMBL/GenBank/DDBJ whole genome shotgun (WGS) entry which is preliminary data.</text>
</comment>
<keyword evidence="4" id="KW-1185">Reference proteome</keyword>
<organism evidence="3 4">
    <name type="scientific">Saguinus oedipus</name>
    <name type="common">Cotton-top tamarin</name>
    <name type="synonym">Oedipomidas oedipus</name>
    <dbReference type="NCBI Taxonomy" id="9490"/>
    <lineage>
        <taxon>Eukaryota</taxon>
        <taxon>Metazoa</taxon>
        <taxon>Chordata</taxon>
        <taxon>Craniata</taxon>
        <taxon>Vertebrata</taxon>
        <taxon>Euteleostomi</taxon>
        <taxon>Mammalia</taxon>
        <taxon>Eutheria</taxon>
        <taxon>Euarchontoglires</taxon>
        <taxon>Primates</taxon>
        <taxon>Haplorrhini</taxon>
        <taxon>Platyrrhini</taxon>
        <taxon>Cebidae</taxon>
        <taxon>Callitrichinae</taxon>
        <taxon>Saguinus</taxon>
    </lineage>
</organism>
<reference evidence="3 4" key="1">
    <citation type="submission" date="2023-05" db="EMBL/GenBank/DDBJ databases">
        <title>B98-5 Cell Line De Novo Hybrid Assembly: An Optical Mapping Approach.</title>
        <authorList>
            <person name="Kananen K."/>
            <person name="Auerbach J.A."/>
            <person name="Kautto E."/>
            <person name="Blachly J.S."/>
        </authorList>
    </citation>
    <scope>NUCLEOTIDE SEQUENCE [LARGE SCALE GENOMIC DNA]</scope>
    <source>
        <strain evidence="3">B95-8</strain>
        <tissue evidence="3">Cell line</tissue>
    </source>
</reference>
<proteinExistence type="predicted"/>
<dbReference type="EMBL" id="JASSZA010000007">
    <property type="protein sequence ID" value="KAK2105246.1"/>
    <property type="molecule type" value="Genomic_DNA"/>
</dbReference>
<sequence length="168" mass="18240">MFWGLVASSATICTNWVRAFWYCSNTEGERVVHLPRPYLAEPASDSWLPRRLRRGDDRDDHSASDGSRSSVYPRLPGNRPEPERGRLAATASPGRDVTVVVRREDSRAWGLGGQGVLVCQARRAAGTSRAVECTCTAGSGVLTAALVGTERRGGSTRQGSVVQERPDE</sequence>
<feature type="chain" id="PRO_5046852175" description="Secreted protein" evidence="2">
    <location>
        <begin position="20"/>
        <end position="168"/>
    </location>
</feature>
<dbReference type="Proteomes" id="UP001266305">
    <property type="component" value="Unassembled WGS sequence"/>
</dbReference>